<proteinExistence type="predicted"/>
<name>A0A182NYU0_9DIPT</name>
<dbReference type="AlphaFoldDB" id="A0A182NYU0"/>
<reference evidence="2" key="2">
    <citation type="submission" date="2020-05" db="UniProtKB">
        <authorList>
            <consortium name="EnsemblMetazoa"/>
        </authorList>
    </citation>
    <scope>IDENTIFICATION</scope>
    <source>
        <strain evidence="2">WRAIR2</strain>
    </source>
</reference>
<accession>A0A182NYU0</accession>
<organism evidence="2 3">
    <name type="scientific">Anopheles dirus</name>
    <dbReference type="NCBI Taxonomy" id="7168"/>
    <lineage>
        <taxon>Eukaryota</taxon>
        <taxon>Metazoa</taxon>
        <taxon>Ecdysozoa</taxon>
        <taxon>Arthropoda</taxon>
        <taxon>Hexapoda</taxon>
        <taxon>Insecta</taxon>
        <taxon>Pterygota</taxon>
        <taxon>Neoptera</taxon>
        <taxon>Endopterygota</taxon>
        <taxon>Diptera</taxon>
        <taxon>Nematocera</taxon>
        <taxon>Culicoidea</taxon>
        <taxon>Culicidae</taxon>
        <taxon>Anophelinae</taxon>
        <taxon>Anopheles</taxon>
    </lineage>
</organism>
<dbReference type="VEuPathDB" id="VectorBase:ADIR014979"/>
<reference evidence="3" key="1">
    <citation type="submission" date="2013-03" db="EMBL/GenBank/DDBJ databases">
        <title>The Genome Sequence of Anopheles dirus WRAIR2.</title>
        <authorList>
            <consortium name="The Broad Institute Genomics Platform"/>
            <person name="Neafsey D.E."/>
            <person name="Walton C."/>
            <person name="Walker B."/>
            <person name="Young S.K."/>
            <person name="Zeng Q."/>
            <person name="Gargeya S."/>
            <person name="Fitzgerald M."/>
            <person name="Haas B."/>
            <person name="Abouelleil A."/>
            <person name="Allen A.W."/>
            <person name="Alvarado L."/>
            <person name="Arachchi H.M."/>
            <person name="Berlin A.M."/>
            <person name="Chapman S.B."/>
            <person name="Gainer-Dewar J."/>
            <person name="Goldberg J."/>
            <person name="Griggs A."/>
            <person name="Gujja S."/>
            <person name="Hansen M."/>
            <person name="Howarth C."/>
            <person name="Imamovic A."/>
            <person name="Ireland A."/>
            <person name="Larimer J."/>
            <person name="McCowan C."/>
            <person name="Murphy C."/>
            <person name="Pearson M."/>
            <person name="Poon T.W."/>
            <person name="Priest M."/>
            <person name="Roberts A."/>
            <person name="Saif S."/>
            <person name="Shea T."/>
            <person name="Sisk P."/>
            <person name="Sykes S."/>
            <person name="Wortman J."/>
            <person name="Nusbaum C."/>
            <person name="Birren B."/>
        </authorList>
    </citation>
    <scope>NUCLEOTIDE SEQUENCE [LARGE SCALE GENOMIC DNA]</scope>
    <source>
        <strain evidence="3">WRAIR2</strain>
    </source>
</reference>
<evidence type="ECO:0000313" key="3">
    <source>
        <dbReference type="Proteomes" id="UP000075884"/>
    </source>
</evidence>
<keyword evidence="3" id="KW-1185">Reference proteome</keyword>
<dbReference type="EnsemblMetazoa" id="ADIR014979-RA">
    <property type="protein sequence ID" value="ADIR014979-PA"/>
    <property type="gene ID" value="ADIR014979"/>
</dbReference>
<sequence>DFVSRIPKQKNNRKTYDDGDGRASEIAALLSRPCCGRWRSDCFLWVGLNINDARPTESDEPCASPILTYKT</sequence>
<evidence type="ECO:0000256" key="1">
    <source>
        <dbReference type="SAM" id="MobiDB-lite"/>
    </source>
</evidence>
<dbReference type="Proteomes" id="UP000075884">
    <property type="component" value="Unassembled WGS sequence"/>
</dbReference>
<feature type="region of interest" description="Disordered" evidence="1">
    <location>
        <begin position="1"/>
        <end position="20"/>
    </location>
</feature>
<evidence type="ECO:0000313" key="2">
    <source>
        <dbReference type="EnsemblMetazoa" id="ADIR014979-PA"/>
    </source>
</evidence>
<protein>
    <submittedName>
        <fullName evidence="2">Uncharacterized protein</fullName>
    </submittedName>
</protein>